<name>Q55FL6_DICDI</name>
<dbReference type="PaxDb" id="44689-DDB0189742"/>
<dbReference type="HOGENOM" id="CLU_2065879_0_0_1"/>
<dbReference type="dictyBase" id="DDB_G0268054"/>
<dbReference type="VEuPathDB" id="AmoebaDB:DDB_G0268054"/>
<gene>
    <name evidence="1" type="ORF">DDB_G0268054</name>
</gene>
<reference evidence="1 2" key="1">
    <citation type="journal article" date="2005" name="Nature">
        <title>The genome of the social amoeba Dictyostelium discoideum.</title>
        <authorList>
            <consortium name="The Dictyostelium discoideum Sequencing Consortium"/>
            <person name="Eichinger L."/>
            <person name="Pachebat J.A."/>
            <person name="Glockner G."/>
            <person name="Rajandream M.A."/>
            <person name="Sucgang R."/>
            <person name="Berriman M."/>
            <person name="Song J."/>
            <person name="Olsen R."/>
            <person name="Szafranski K."/>
            <person name="Xu Q."/>
            <person name="Tunggal B."/>
            <person name="Kummerfeld S."/>
            <person name="Madera M."/>
            <person name="Konfortov B.A."/>
            <person name="Rivero F."/>
            <person name="Bankier A.T."/>
            <person name="Lehmann R."/>
            <person name="Hamlin N."/>
            <person name="Davies R."/>
            <person name="Gaudet P."/>
            <person name="Fey P."/>
            <person name="Pilcher K."/>
            <person name="Chen G."/>
            <person name="Saunders D."/>
            <person name="Sodergren E."/>
            <person name="Davis P."/>
            <person name="Kerhornou A."/>
            <person name="Nie X."/>
            <person name="Hall N."/>
            <person name="Anjard C."/>
            <person name="Hemphill L."/>
            <person name="Bason N."/>
            <person name="Farbrother P."/>
            <person name="Desany B."/>
            <person name="Just E."/>
            <person name="Morio T."/>
            <person name="Rost R."/>
            <person name="Churcher C."/>
            <person name="Cooper J."/>
            <person name="Haydock S."/>
            <person name="van Driessche N."/>
            <person name="Cronin A."/>
            <person name="Goodhead I."/>
            <person name="Muzny D."/>
            <person name="Mourier T."/>
            <person name="Pain A."/>
            <person name="Lu M."/>
            <person name="Harper D."/>
            <person name="Lindsay R."/>
            <person name="Hauser H."/>
            <person name="James K."/>
            <person name="Quiles M."/>
            <person name="Madan Babu M."/>
            <person name="Saito T."/>
            <person name="Buchrieser C."/>
            <person name="Wardroper A."/>
            <person name="Felder M."/>
            <person name="Thangavelu M."/>
            <person name="Johnson D."/>
            <person name="Knights A."/>
            <person name="Loulseged H."/>
            <person name="Mungall K."/>
            <person name="Oliver K."/>
            <person name="Price C."/>
            <person name="Quail M.A."/>
            <person name="Urushihara H."/>
            <person name="Hernandez J."/>
            <person name="Rabbinowitsch E."/>
            <person name="Steffen D."/>
            <person name="Sanders M."/>
            <person name="Ma J."/>
            <person name="Kohara Y."/>
            <person name="Sharp S."/>
            <person name="Simmonds M."/>
            <person name="Spiegler S."/>
            <person name="Tivey A."/>
            <person name="Sugano S."/>
            <person name="White B."/>
            <person name="Walker D."/>
            <person name="Woodward J."/>
            <person name="Winckler T."/>
            <person name="Tanaka Y."/>
            <person name="Shaulsky G."/>
            <person name="Schleicher M."/>
            <person name="Weinstock G."/>
            <person name="Rosenthal A."/>
            <person name="Cox E.C."/>
            <person name="Chisholm R.L."/>
            <person name="Gibbs R."/>
            <person name="Loomis W.F."/>
            <person name="Platzer M."/>
            <person name="Kay R.R."/>
            <person name="Williams J."/>
            <person name="Dear P.H."/>
            <person name="Noegel A.A."/>
            <person name="Barrell B."/>
            <person name="Kuspa A."/>
        </authorList>
    </citation>
    <scope>NUCLEOTIDE SEQUENCE [LARGE SCALE GENOMIC DNA]</scope>
    <source>
        <strain evidence="1 2">AX4</strain>
    </source>
</reference>
<protein>
    <submittedName>
        <fullName evidence="1">Uncharacterized protein</fullName>
    </submittedName>
</protein>
<proteinExistence type="predicted"/>
<dbReference type="RefSeq" id="XP_647517.1">
    <property type="nucleotide sequence ID" value="XM_642425.1"/>
</dbReference>
<dbReference type="GeneID" id="8616324"/>
<dbReference type="Proteomes" id="UP000002195">
    <property type="component" value="Unassembled WGS sequence"/>
</dbReference>
<sequence length="119" mass="13992">MEDNSVAIDNITTITNAQIMGDNDRLIIDDNVLNEFKNDISKVFNKSNEEMKKIENQHFEIFNQFLIKEKVVSKCIEKEKNLIQCLSNNKDHFLNCSDILKEFTACQEKFVKEFNINRK</sequence>
<accession>Q55FL6</accession>
<evidence type="ECO:0000313" key="2">
    <source>
        <dbReference type="Proteomes" id="UP000002195"/>
    </source>
</evidence>
<dbReference type="OMA" id="KESPCIN"/>
<organism evidence="1 2">
    <name type="scientific">Dictyostelium discoideum</name>
    <name type="common">Social amoeba</name>
    <dbReference type="NCBI Taxonomy" id="44689"/>
    <lineage>
        <taxon>Eukaryota</taxon>
        <taxon>Amoebozoa</taxon>
        <taxon>Evosea</taxon>
        <taxon>Eumycetozoa</taxon>
        <taxon>Dictyostelia</taxon>
        <taxon>Dictyosteliales</taxon>
        <taxon>Dictyosteliaceae</taxon>
        <taxon>Dictyostelium</taxon>
    </lineage>
</organism>
<dbReference type="EMBL" id="AAFI02000003">
    <property type="protein sequence ID" value="EAL73480.1"/>
    <property type="molecule type" value="Genomic_DNA"/>
</dbReference>
<dbReference type="AlphaFoldDB" id="Q55FL6"/>
<comment type="caution">
    <text evidence="1">The sequence shown here is derived from an EMBL/GenBank/DDBJ whole genome shotgun (WGS) entry which is preliminary data.</text>
</comment>
<dbReference type="KEGG" id="ddi:DDB_G0268054"/>
<dbReference type="SMR" id="Q55FL6"/>
<dbReference type="InParanoid" id="Q55FL6"/>
<keyword evidence="2" id="KW-1185">Reference proteome</keyword>
<evidence type="ECO:0000313" key="1">
    <source>
        <dbReference type="EMBL" id="EAL73480.1"/>
    </source>
</evidence>
<dbReference type="eggNOG" id="ENOG502RIGT">
    <property type="taxonomic scope" value="Eukaryota"/>
</dbReference>